<comment type="subcellular location">
    <subcellularLocation>
        <location evidence="1">Membrane</location>
        <topology evidence="1">Multi-pass membrane protein</topology>
    </subcellularLocation>
</comment>
<evidence type="ECO:0000256" key="8">
    <source>
        <dbReference type="SAM" id="Phobius"/>
    </source>
</evidence>
<evidence type="ECO:0000256" key="6">
    <source>
        <dbReference type="ARBA" id="ARBA00022989"/>
    </source>
</evidence>
<feature type="transmembrane region" description="Helical" evidence="8">
    <location>
        <begin position="247"/>
        <end position="269"/>
    </location>
</feature>
<dbReference type="Pfam" id="PF04138">
    <property type="entry name" value="GtrA_DPMS_TM"/>
    <property type="match status" value="1"/>
</dbReference>
<comment type="caution">
    <text evidence="11">The sequence shown here is derived from an EMBL/GenBank/DDBJ whole genome shotgun (WGS) entry which is preliminary data.</text>
</comment>
<dbReference type="InterPro" id="IPR029044">
    <property type="entry name" value="Nucleotide-diphossugar_trans"/>
</dbReference>
<evidence type="ECO:0000256" key="4">
    <source>
        <dbReference type="ARBA" id="ARBA00022679"/>
    </source>
</evidence>
<comment type="similarity">
    <text evidence="2">Belongs to the glycosyltransferase 2 family.</text>
</comment>
<reference evidence="12" key="1">
    <citation type="journal article" date="2019" name="Int. J. Syst. Evol. Microbiol.">
        <title>The Global Catalogue of Microorganisms (GCM) 10K type strain sequencing project: providing services to taxonomists for standard genome sequencing and annotation.</title>
        <authorList>
            <consortium name="The Broad Institute Genomics Platform"/>
            <consortium name="The Broad Institute Genome Sequencing Center for Infectious Disease"/>
            <person name="Wu L."/>
            <person name="Ma J."/>
        </authorList>
    </citation>
    <scope>NUCLEOTIDE SEQUENCE [LARGE SCALE GENOMIC DNA]</scope>
    <source>
        <strain evidence="12">CCUG 51308</strain>
    </source>
</reference>
<keyword evidence="6 8" id="KW-1133">Transmembrane helix</keyword>
<dbReference type="InterPro" id="IPR039528">
    <property type="entry name" value="DPM1-like"/>
</dbReference>
<dbReference type="SUPFAM" id="SSF53448">
    <property type="entry name" value="Nucleotide-diphospho-sugar transferases"/>
    <property type="match status" value="1"/>
</dbReference>
<feature type="transmembrane region" description="Helical" evidence="8">
    <location>
        <begin position="314"/>
        <end position="336"/>
    </location>
</feature>
<feature type="transmembrane region" description="Helical" evidence="8">
    <location>
        <begin position="342"/>
        <end position="366"/>
    </location>
</feature>
<feature type="transmembrane region" description="Helical" evidence="8">
    <location>
        <begin position="275"/>
        <end position="294"/>
    </location>
</feature>
<protein>
    <submittedName>
        <fullName evidence="11">Glycosyltransferase family 2 protein</fullName>
        <ecNumber evidence="11">2.4.-.-</ecNumber>
    </submittedName>
</protein>
<feature type="domain" description="GtrA/DPMS transmembrane" evidence="10">
    <location>
        <begin position="250"/>
        <end position="366"/>
    </location>
</feature>
<dbReference type="CDD" id="cd06442">
    <property type="entry name" value="DPM1_like"/>
    <property type="match status" value="1"/>
</dbReference>
<proteinExistence type="inferred from homology"/>
<keyword evidence="12" id="KW-1185">Reference proteome</keyword>
<dbReference type="InterPro" id="IPR001173">
    <property type="entry name" value="Glyco_trans_2-like"/>
</dbReference>
<dbReference type="EC" id="2.4.-.-" evidence="11"/>
<evidence type="ECO:0000259" key="10">
    <source>
        <dbReference type="Pfam" id="PF04138"/>
    </source>
</evidence>
<keyword evidence="7 8" id="KW-0472">Membrane</keyword>
<keyword evidence="3 11" id="KW-0328">Glycosyltransferase</keyword>
<keyword evidence="5 8" id="KW-0812">Transmembrane</keyword>
<evidence type="ECO:0000259" key="9">
    <source>
        <dbReference type="Pfam" id="PF00535"/>
    </source>
</evidence>
<dbReference type="PANTHER" id="PTHR43398">
    <property type="entry name" value="DOLICHOL-PHOSPHATE MANNOSYLTRANSFERASE SUBUNIT 1"/>
    <property type="match status" value="1"/>
</dbReference>
<organism evidence="11 12">
    <name type="scientific">Hirschia litorea</name>
    <dbReference type="NCBI Taxonomy" id="1199156"/>
    <lineage>
        <taxon>Bacteria</taxon>
        <taxon>Pseudomonadati</taxon>
        <taxon>Pseudomonadota</taxon>
        <taxon>Alphaproteobacteria</taxon>
        <taxon>Hyphomonadales</taxon>
        <taxon>Hyphomonadaceae</taxon>
        <taxon>Hirschia</taxon>
    </lineage>
</organism>
<evidence type="ECO:0000256" key="7">
    <source>
        <dbReference type="ARBA" id="ARBA00023136"/>
    </source>
</evidence>
<evidence type="ECO:0000256" key="5">
    <source>
        <dbReference type="ARBA" id="ARBA00022692"/>
    </source>
</evidence>
<evidence type="ECO:0000313" key="11">
    <source>
        <dbReference type="EMBL" id="MFC7292590.1"/>
    </source>
</evidence>
<dbReference type="Pfam" id="PF00535">
    <property type="entry name" value="Glycos_transf_2"/>
    <property type="match status" value="1"/>
</dbReference>
<dbReference type="GO" id="GO:0016757">
    <property type="term" value="F:glycosyltransferase activity"/>
    <property type="evidence" value="ECO:0007669"/>
    <property type="project" value="UniProtKB-KW"/>
</dbReference>
<dbReference type="InterPro" id="IPR007267">
    <property type="entry name" value="GtrA_DPMS_TM"/>
</dbReference>
<name>A0ABW2IP83_9PROT</name>
<dbReference type="RefSeq" id="WP_382168144.1">
    <property type="nucleotide sequence ID" value="NZ_JBHTBR010000005.1"/>
</dbReference>
<dbReference type="PANTHER" id="PTHR43398:SF1">
    <property type="entry name" value="DOLICHOL-PHOSPHATE MANNOSYLTRANSFERASE SUBUNIT 1"/>
    <property type="match status" value="1"/>
</dbReference>
<dbReference type="EMBL" id="JBHTBR010000005">
    <property type="protein sequence ID" value="MFC7292590.1"/>
    <property type="molecule type" value="Genomic_DNA"/>
</dbReference>
<gene>
    <name evidence="11" type="ORF">ACFQS8_13245</name>
</gene>
<sequence length="368" mass="40419">MKNSTSSGQLSVIIPVYNEADNVTRVVAALDKALVDVSWEVVFVDDHSPDNTSQIITDIAAHDQRVRLIHRVGRRGLSSAVIEGIMSSTADFVAVMDGDLQHDETKLKEMLSAVSCSGDGGIDIAIGTRYTEGGSTGDWNYARKVMSKFANWIAHKITRVELKDPMSGFFLLRRDTFLNVVEGLSGLGFKILLDILTTSKSPLKVAEIPYTFRVREAGESKLDALAAWDFTMLLIDKRLGQFVPARFVSFACVGSFGIIVHFLVLTLGLELGGLVFNWAHGLAAAVSMVSNYWLNNLLTYRDRRRRGRRWFSGLISFMAVCSLGGVANIGIASVLYSSNTHWLLSALAGVIIGAVWNYAATALYTWRN</sequence>
<accession>A0ABW2IP83</accession>
<dbReference type="Gene3D" id="3.90.550.10">
    <property type="entry name" value="Spore Coat Polysaccharide Biosynthesis Protein SpsA, Chain A"/>
    <property type="match status" value="1"/>
</dbReference>
<evidence type="ECO:0000256" key="1">
    <source>
        <dbReference type="ARBA" id="ARBA00004141"/>
    </source>
</evidence>
<evidence type="ECO:0000313" key="12">
    <source>
        <dbReference type="Proteomes" id="UP001596492"/>
    </source>
</evidence>
<feature type="domain" description="Glycosyltransferase 2-like" evidence="9">
    <location>
        <begin position="11"/>
        <end position="176"/>
    </location>
</feature>
<evidence type="ECO:0000256" key="3">
    <source>
        <dbReference type="ARBA" id="ARBA00022676"/>
    </source>
</evidence>
<keyword evidence="4 11" id="KW-0808">Transferase</keyword>
<dbReference type="Proteomes" id="UP001596492">
    <property type="component" value="Unassembled WGS sequence"/>
</dbReference>
<evidence type="ECO:0000256" key="2">
    <source>
        <dbReference type="ARBA" id="ARBA00006739"/>
    </source>
</evidence>